<proteinExistence type="predicted"/>
<evidence type="ECO:0000259" key="1">
    <source>
        <dbReference type="Pfam" id="PF13468"/>
    </source>
</evidence>
<dbReference type="InterPro" id="IPR025870">
    <property type="entry name" value="Glyoxalase-like_dom"/>
</dbReference>
<evidence type="ECO:0000313" key="2">
    <source>
        <dbReference type="EMBL" id="KAL1589501.1"/>
    </source>
</evidence>
<gene>
    <name evidence="2" type="ORF">WHR41_01643</name>
</gene>
<protein>
    <recommendedName>
        <fullName evidence="1">Glyoxalase-like domain-containing protein</fullName>
    </recommendedName>
</protein>
<keyword evidence="3" id="KW-1185">Reference proteome</keyword>
<dbReference type="PANTHER" id="PTHR40265">
    <property type="entry name" value="BLL2707 PROTEIN"/>
    <property type="match status" value="1"/>
</dbReference>
<dbReference type="AlphaFoldDB" id="A0AB34KZ13"/>
<sequence>MPAPRPLLDHIILLVPHAHLTQPPSWLSAPFTLSPGGRHADNRTDNRLILLPDGVYLELIAFVNDDPQRRAGHWWDKPCGVVDWALTLAAPEAEEDGDLAGVNERLESAGSGVRYDVPIKGGRTRPDGVEMEWRVGFPRGVARGVVPFWCFDVTERERRVPVPGPGMEHACGAVGVEGVRVRVAEGRVKEVREAVGAVLGREGDGVGRVRVGVPRGGREAWVEVAGLEEGESDGLKLEVVVRVNGSGEAPRDIRERIGEGEVVIRFQKA</sequence>
<organism evidence="2 3">
    <name type="scientific">Cladosporium halotolerans</name>
    <dbReference type="NCBI Taxonomy" id="1052096"/>
    <lineage>
        <taxon>Eukaryota</taxon>
        <taxon>Fungi</taxon>
        <taxon>Dikarya</taxon>
        <taxon>Ascomycota</taxon>
        <taxon>Pezizomycotina</taxon>
        <taxon>Dothideomycetes</taxon>
        <taxon>Dothideomycetidae</taxon>
        <taxon>Cladosporiales</taxon>
        <taxon>Cladosporiaceae</taxon>
        <taxon>Cladosporium</taxon>
    </lineage>
</organism>
<feature type="domain" description="Glyoxalase-like" evidence="1">
    <location>
        <begin position="8"/>
        <end position="186"/>
    </location>
</feature>
<accession>A0AB34KZ13</accession>
<name>A0AB34KZ13_9PEZI</name>
<reference evidence="2 3" key="1">
    <citation type="journal article" date="2020" name="Microbiol. Resour. Announc.">
        <title>Draft Genome Sequence of a Cladosporium Species Isolated from the Mesophotic Ascidian Didemnum maculosum.</title>
        <authorList>
            <person name="Gioti A."/>
            <person name="Siaperas R."/>
            <person name="Nikolaivits E."/>
            <person name="Le Goff G."/>
            <person name="Ouazzani J."/>
            <person name="Kotoulas G."/>
            <person name="Topakas E."/>
        </authorList>
    </citation>
    <scope>NUCLEOTIDE SEQUENCE [LARGE SCALE GENOMIC DNA]</scope>
    <source>
        <strain evidence="2 3">TM138-S3</strain>
    </source>
</reference>
<dbReference type="GeneID" id="96003087"/>
<evidence type="ECO:0000313" key="3">
    <source>
        <dbReference type="Proteomes" id="UP000803884"/>
    </source>
</evidence>
<dbReference type="EMBL" id="JAAQHG020000004">
    <property type="protein sequence ID" value="KAL1589501.1"/>
    <property type="molecule type" value="Genomic_DNA"/>
</dbReference>
<dbReference type="Gene3D" id="3.10.180.10">
    <property type="entry name" value="2,3-Dihydroxybiphenyl 1,2-Dioxygenase, domain 1"/>
    <property type="match status" value="1"/>
</dbReference>
<dbReference type="Pfam" id="PF13468">
    <property type="entry name" value="Glyoxalase_3"/>
    <property type="match status" value="1"/>
</dbReference>
<comment type="caution">
    <text evidence="2">The sequence shown here is derived from an EMBL/GenBank/DDBJ whole genome shotgun (WGS) entry which is preliminary data.</text>
</comment>
<dbReference type="Proteomes" id="UP000803884">
    <property type="component" value="Unassembled WGS sequence"/>
</dbReference>
<dbReference type="PANTHER" id="PTHR40265:SF1">
    <property type="entry name" value="GLYOXALASE-LIKE DOMAIN-CONTAINING PROTEIN"/>
    <property type="match status" value="1"/>
</dbReference>
<dbReference type="InterPro" id="IPR029068">
    <property type="entry name" value="Glyas_Bleomycin-R_OHBP_Dase"/>
</dbReference>
<dbReference type="RefSeq" id="XP_069232606.1">
    <property type="nucleotide sequence ID" value="XM_069370249.1"/>
</dbReference>